<dbReference type="EMBL" id="AGNK02000277">
    <property type="status" value="NOT_ANNOTATED_CDS"/>
    <property type="molecule type" value="Genomic_DNA"/>
</dbReference>
<organism evidence="1 2">
    <name type="scientific">Setaria italica</name>
    <name type="common">Foxtail millet</name>
    <name type="synonym">Panicum italicum</name>
    <dbReference type="NCBI Taxonomy" id="4555"/>
    <lineage>
        <taxon>Eukaryota</taxon>
        <taxon>Viridiplantae</taxon>
        <taxon>Streptophyta</taxon>
        <taxon>Embryophyta</taxon>
        <taxon>Tracheophyta</taxon>
        <taxon>Spermatophyta</taxon>
        <taxon>Magnoliopsida</taxon>
        <taxon>Liliopsida</taxon>
        <taxon>Poales</taxon>
        <taxon>Poaceae</taxon>
        <taxon>PACMAD clade</taxon>
        <taxon>Panicoideae</taxon>
        <taxon>Panicodae</taxon>
        <taxon>Paniceae</taxon>
        <taxon>Cenchrinae</taxon>
        <taxon>Setaria</taxon>
    </lineage>
</organism>
<reference evidence="1" key="2">
    <citation type="submission" date="2018-08" db="UniProtKB">
        <authorList>
            <consortium name="EnsemblPlants"/>
        </authorList>
    </citation>
    <scope>IDENTIFICATION</scope>
    <source>
        <strain evidence="1">Yugu1</strain>
    </source>
</reference>
<keyword evidence="2" id="KW-1185">Reference proteome</keyword>
<evidence type="ECO:0000313" key="2">
    <source>
        <dbReference type="Proteomes" id="UP000004995"/>
    </source>
</evidence>
<sequence length="70" mass="7644">MTCFESGYKGGGVQRLQIDPEYIYLTRGATFVVIINNLLSPKNLCQLYIHPFKFLCSSGDGSASSLACCC</sequence>
<name>K3Z225_SETIT</name>
<dbReference type="EnsemblPlants" id="KQL29511">
    <property type="protein sequence ID" value="KQL29511"/>
    <property type="gene ID" value="SETIT_020593mg"/>
</dbReference>
<dbReference type="InParanoid" id="K3Z225"/>
<evidence type="ECO:0000313" key="1">
    <source>
        <dbReference type="EnsemblPlants" id="KQL29511"/>
    </source>
</evidence>
<proteinExistence type="predicted"/>
<dbReference type="Gramene" id="KQL29511">
    <property type="protein sequence ID" value="KQL29511"/>
    <property type="gene ID" value="SETIT_020593mg"/>
</dbReference>
<dbReference type="Proteomes" id="UP000004995">
    <property type="component" value="Unassembled WGS sequence"/>
</dbReference>
<accession>K3Z225</accession>
<dbReference type="AlphaFoldDB" id="K3Z225"/>
<dbReference type="HOGENOM" id="CLU_2762601_0_0_1"/>
<reference evidence="2" key="1">
    <citation type="journal article" date="2012" name="Nat. Biotechnol.">
        <title>Reference genome sequence of the model plant Setaria.</title>
        <authorList>
            <person name="Bennetzen J.L."/>
            <person name="Schmutz J."/>
            <person name="Wang H."/>
            <person name="Percifield R."/>
            <person name="Hawkins J."/>
            <person name="Pontaroli A.C."/>
            <person name="Estep M."/>
            <person name="Feng L."/>
            <person name="Vaughn J.N."/>
            <person name="Grimwood J."/>
            <person name="Jenkins J."/>
            <person name="Barry K."/>
            <person name="Lindquist E."/>
            <person name="Hellsten U."/>
            <person name="Deshpande S."/>
            <person name="Wang X."/>
            <person name="Wu X."/>
            <person name="Mitros T."/>
            <person name="Triplett J."/>
            <person name="Yang X."/>
            <person name="Ye C.Y."/>
            <person name="Mauro-Herrera M."/>
            <person name="Wang L."/>
            <person name="Li P."/>
            <person name="Sharma M."/>
            <person name="Sharma R."/>
            <person name="Ronald P.C."/>
            <person name="Panaud O."/>
            <person name="Kellogg E.A."/>
            <person name="Brutnell T.P."/>
            <person name="Doust A.N."/>
            <person name="Tuskan G.A."/>
            <person name="Rokhsar D."/>
            <person name="Devos K.M."/>
        </authorList>
    </citation>
    <scope>NUCLEOTIDE SEQUENCE [LARGE SCALE GENOMIC DNA]</scope>
    <source>
        <strain evidence="2">cv. Yugu1</strain>
    </source>
</reference>
<protein>
    <submittedName>
        <fullName evidence="1">Uncharacterized protein</fullName>
    </submittedName>
</protein>